<proteinExistence type="predicted"/>
<keyword evidence="1" id="KW-0472">Membrane</keyword>
<evidence type="ECO:0000313" key="2">
    <source>
        <dbReference type="EMBL" id="RSD21966.1"/>
    </source>
</evidence>
<evidence type="ECO:0000256" key="1">
    <source>
        <dbReference type="SAM" id="Phobius"/>
    </source>
</evidence>
<dbReference type="RefSeq" id="WP_125307216.1">
    <property type="nucleotide sequence ID" value="NZ_RSEC01000032.1"/>
</dbReference>
<name>A0A427TGG9_9PSEU</name>
<dbReference type="Proteomes" id="UP000267081">
    <property type="component" value="Unassembled WGS sequence"/>
</dbReference>
<gene>
    <name evidence="2" type="ORF">EIY87_09115</name>
</gene>
<evidence type="ECO:0000313" key="3">
    <source>
        <dbReference type="Proteomes" id="UP000267081"/>
    </source>
</evidence>
<protein>
    <submittedName>
        <fullName evidence="2">Uncharacterized protein</fullName>
    </submittedName>
</protein>
<keyword evidence="1" id="KW-1133">Transmembrane helix</keyword>
<dbReference type="OrthoDB" id="9880758at2"/>
<organism evidence="2 3">
    <name type="scientific">Amycolatopsis eburnea</name>
    <dbReference type="NCBI Taxonomy" id="2267691"/>
    <lineage>
        <taxon>Bacteria</taxon>
        <taxon>Bacillati</taxon>
        <taxon>Actinomycetota</taxon>
        <taxon>Actinomycetes</taxon>
        <taxon>Pseudonocardiales</taxon>
        <taxon>Pseudonocardiaceae</taxon>
        <taxon>Amycolatopsis</taxon>
    </lineage>
</organism>
<dbReference type="EMBL" id="RSEC01000032">
    <property type="protein sequence ID" value="RSD21966.1"/>
    <property type="molecule type" value="Genomic_DNA"/>
</dbReference>
<keyword evidence="1" id="KW-0812">Transmembrane</keyword>
<feature type="transmembrane region" description="Helical" evidence="1">
    <location>
        <begin position="229"/>
        <end position="249"/>
    </location>
</feature>
<comment type="caution">
    <text evidence="2">The sequence shown here is derived from an EMBL/GenBank/DDBJ whole genome shotgun (WGS) entry which is preliminary data.</text>
</comment>
<sequence>MITTDLTADQLEQLAALLADTTPGAASYRPPVARDIEILRGLETAGLSRWTPDCGYEITAAGRDVVKEHAWDAADGEAFLREAPSAQLRKTIRDLRAFFHGSTDPVLRERALVDVEAIQDELDARADSESTGRHRAVPADDRPTEAIDRVELPTEPMPLSGTLPGLPVAEVVSPDYGEKLLAAIQDTPGPDDVAEFLAEQHTAAEWAELEADLGDDDSRWGPPVVPGSVLAVSVVAAIVVTWFAAWLVIG</sequence>
<dbReference type="AlphaFoldDB" id="A0A427TGG9"/>
<accession>A0A427TGG9</accession>
<keyword evidence="3" id="KW-1185">Reference proteome</keyword>
<reference evidence="2 3" key="1">
    <citation type="submission" date="2018-12" db="EMBL/GenBank/DDBJ databases">
        <title>Amycolatopsis eburnea sp. nov. actinomycete associate with arbuscular mycorrhiza fungal spore.</title>
        <authorList>
            <person name="Lumyong S."/>
            <person name="Chaiya L."/>
        </authorList>
    </citation>
    <scope>NUCLEOTIDE SEQUENCE [LARGE SCALE GENOMIC DNA]</scope>
    <source>
        <strain evidence="2 3">GLM-1</strain>
    </source>
</reference>